<keyword evidence="2" id="KW-0934">Plastid</keyword>
<gene>
    <name evidence="4" type="ORF">TCHU04912_LOCUS21526</name>
</gene>
<evidence type="ECO:0000259" key="3">
    <source>
        <dbReference type="Pfam" id="PF04755"/>
    </source>
</evidence>
<dbReference type="InterPro" id="IPR039633">
    <property type="entry name" value="PAP"/>
</dbReference>
<organism evidence="4">
    <name type="scientific">Tetraselmis chuii</name>
    <dbReference type="NCBI Taxonomy" id="63592"/>
    <lineage>
        <taxon>Eukaryota</taxon>
        <taxon>Viridiplantae</taxon>
        <taxon>Chlorophyta</taxon>
        <taxon>core chlorophytes</taxon>
        <taxon>Chlorodendrophyceae</taxon>
        <taxon>Chlorodendrales</taxon>
        <taxon>Chlorodendraceae</taxon>
        <taxon>Tetraselmis</taxon>
    </lineage>
</organism>
<dbReference type="GO" id="GO:0009536">
    <property type="term" value="C:plastid"/>
    <property type="evidence" value="ECO:0007669"/>
    <property type="project" value="UniProtKB-SubCell"/>
</dbReference>
<dbReference type="PANTHER" id="PTHR31906">
    <property type="entry name" value="PLASTID-LIPID-ASSOCIATED PROTEIN 4, CHLOROPLASTIC-RELATED"/>
    <property type="match status" value="1"/>
</dbReference>
<name>A0A7S1T828_9CHLO</name>
<evidence type="ECO:0000256" key="1">
    <source>
        <dbReference type="ARBA" id="ARBA00004474"/>
    </source>
</evidence>
<proteinExistence type="predicted"/>
<dbReference type="InterPro" id="IPR006843">
    <property type="entry name" value="PAP/fibrillin_dom"/>
</dbReference>
<protein>
    <recommendedName>
        <fullName evidence="3">Plastid lipid-associated protein/fibrillin conserved domain-containing protein</fullName>
    </recommendedName>
</protein>
<dbReference type="Pfam" id="PF04755">
    <property type="entry name" value="PAP_fibrillin"/>
    <property type="match status" value="1"/>
</dbReference>
<dbReference type="EMBL" id="HBGG01041752">
    <property type="protein sequence ID" value="CAD9226286.1"/>
    <property type="molecule type" value="Transcribed_RNA"/>
</dbReference>
<dbReference type="AlphaFoldDB" id="A0A7S1T828"/>
<evidence type="ECO:0000256" key="2">
    <source>
        <dbReference type="ARBA" id="ARBA00022640"/>
    </source>
</evidence>
<sequence>MFVPVPVAPSCCVAAFFTTMSLARPAHVSAISTCRSQCSLAHTASAQFVPRTAGRRHVGARRLAVPPCMATSEQRVAGSAQGTDLATAKRVLKRTCYLTDRGAGSSPDVRGMVEEAQVAVEAFGDATDLGMLEGLWKLIYTNAFDVTGIVDLGRTAPLLKVGGIYQQYSSVEEGVVKNIVDFGLPPFLEADKGLRFTVRAEFEARNESLAFQFKSAGVSNLRITSELESFITPALLPRAQIQQAILIALQEFNVTVPLMTPSSMDNRARKAFRPIFQVTYLDKDMFIGRAPQGSFIFLKDKRTRLSQNT</sequence>
<accession>A0A7S1T828</accession>
<reference evidence="4" key="1">
    <citation type="submission" date="2021-01" db="EMBL/GenBank/DDBJ databases">
        <authorList>
            <person name="Corre E."/>
            <person name="Pelletier E."/>
            <person name="Niang G."/>
            <person name="Scheremetjew M."/>
            <person name="Finn R."/>
            <person name="Kale V."/>
            <person name="Holt S."/>
            <person name="Cochrane G."/>
            <person name="Meng A."/>
            <person name="Brown T."/>
            <person name="Cohen L."/>
        </authorList>
    </citation>
    <scope>NUCLEOTIDE SEQUENCE</scope>
    <source>
        <strain evidence="4">PLY429</strain>
    </source>
</reference>
<evidence type="ECO:0000313" key="4">
    <source>
        <dbReference type="EMBL" id="CAD9226286.1"/>
    </source>
</evidence>
<feature type="domain" description="Plastid lipid-associated protein/fibrillin conserved" evidence="3">
    <location>
        <begin position="87"/>
        <end position="296"/>
    </location>
</feature>
<comment type="subcellular location">
    <subcellularLocation>
        <location evidence="1">Plastid</location>
    </subcellularLocation>
</comment>